<gene>
    <name evidence="3" type="ORF">X975_20753</name>
</gene>
<dbReference type="Pfam" id="PF25036">
    <property type="entry name" value="VPS13_VAB"/>
    <property type="match status" value="1"/>
</dbReference>
<sequence length="2749" mass="309243">MQLDILLQTPVVAFPSSPQSADVLIAHLGRITVQKGASGILNPEQFSLKFQDFNMSDIVQIEIRDMNMHFVNVQKSAQSFSTPLNSSDTAMIPNLHVKDLYASEDKNQLIVHDTVIEIIVGSNKIDMASEVPFSISREKSSVLYEQDKKINQIEVKGCVVNPLKVVLTKHQFQQMIKVIDNLTYCKDSSSSENFEGLSPRTESYVAEELSSESEKQKLSHTSTATLDKTIKVSFELPDLIAELRGDLSDREEGIVSLKFQEFILEYYMDKMYEATLLVTLQTLLMEDLRNMDVSHHCYLMSSVNQSKIASYSKPPKSQYISVSCPSLSDANSAFYSTSSMSLPDKLCTQNMFSLQSSSRKISISNTRQRSVSKSEDSYPSTPPPSPTISKELQPQLSHDALVFINITFIDKKSPQFATKYKKTNHFIDIDFNCLDIVLNLQTWVMLLDFFNSNSDAEQNVNEKSYTSFKNSSFASKKNEHSIEEVTNSEIQLKVKSLTVILNKPEYKLASANVSNFISDMSLREHTYTIKGTLGSISLSDLSPHGCLYPEKFVTTGSEALHFHIFKYSSQISSWQTDYDISIKCQMSSVQYVHTQRFLTEVTAFFRHFNEMQELIRKIRLAASGTVVSTEAVRGSRILLDISAGSPVIVIPQSSSLNDVLVADLGQITVRNMFLPAGSKGTIKCSKINSDMYSADNQNCFDSLESKLDSCDSNKVKRLSPEDYECLLDVINVELTDMDLYSAIHIKQDKKNKHRRNTIISPSEKYLVFPSFIIKKQGNDLLQEKFMLKVQVERNLDSAISHLAPDWAIEGVVSSVYVTLDKKQYKLIFGILNQNLGEPLEEFTYDPCSEGEQFVLMDTEDKAWTTMAIHMDLVNVSLELLRNDGIVNKPGECSLAKFDFIKSRLSYEAFSDNSRDIDLVSNMVQVSDIRFKDAPVNNRPNVFTKILQPIKKKENSGSTLQAEVHYRITREFTRFTVLLNNMRIMGVFDFLQSVLKFLTVSNNESEANSPESPHKSVAKNKYPVKNTTNFEIKVNVTDTEFVVVEDTSLWDSNAVIAKSTAVITWRPDYAEKPLSCSLQSLEVFSCILGVEEDTALSIIDPLTVSIEIVKKTNSPIIRLESSDVHHVLEISTMNLNLRLSYYDITMFLKIFESIKHQTAFHTKSSVTSTSKDGNQFNSSDVSRLANLGFSAEDCQKALNACRGNLDAAALWLTEHACPHIDLENVGAISSAEYLGTEPNTAQGINVTTAEIRINSCSLCIIDDCRDADVPVIELNLSDVVFVHKFLSCPEGNGNFGFSADYYNRALSGWEPVVEPWKCGMKWRIQPNQSKPGKRVMCTISSEDAINLNVTSSLIELYRTVKKNWTEDYFNINTRNKEVTAELHSPGCYRRRLPFVPFALKNNTGCKLWFATQITAAHQQSLDFQNQTAPAQNSKFALNWTEVPSAHLLPVPFESRSKMRHKDSHAMKIHQIIVRIDGWLPVSPVSVDRVGTYFRHANPQISHSASIYTEKPPARIVFVVTLEGSARKLITVQSSLLVENKLEDTIEMKLENSGMQYGVQSLSLYVIPGQILPIPLPFVHAQIWARPVDKCVTFCNHNIVWHNVIKAGDIKGSIKQCSSVQKSSDFYRYLVLVKRRRFPVEKESSTPLPVVQPAHKIIFAPSLEIVNLLPYELHYIFKSTSILGYVKSGKEKSLPNIHISEQFTITFFLENFKRCKDVTLSSTSRHFPSRIELCDNQDRLLILQLKVRTLPGGALKLFITAPYWLVNKSGLPLVFKQEGTNVEAAGQFEEHELARCMAPLLFSFADREASAMCNMRVGRSLHPHGIPQWCTRFHMEKGIRVRRLHVMRKDSRPDLVYNIGIEVRVGRGRYGDTHIVTLSPRYQIDNRTCHKLEFCQLFATKENRQFVLTAMPKSSLPFHWPRIDLDNLLCVRQCDIENCHWSGGFAIDNINSFHINMRDGEGKSNFLRVEIILQSATFFIIFTDADRLPPPFRIDNLSEVAVTYYQTNVEQERLKTSIKAHSSIPYAFDEPTLPPYITCCAPGGSAATYNMNIFREGSQLFYENFIYIAFTGTFLDDAAVSPPHPLTGKEYVLDVAYGNKVVINKREAGKRSQLWRMTSVGMLQHEGSSPPRDPHKPNSSNNSRTMVLDIAALGPQPGEFIPLTLRKPDVRRQHTQTWKFTSDGRLCCGYPNMYVQAKDGFKGLRRGNEVVLGPSMPVSFVTLENGIPIEQAISRRKLRGGSGVLTVKVFPDGPTRVLQITDISKQQNVSRTSVDTDWVMVDENNQNKTKNEDLSYSECNINQNIENTSNDIEIQICLQLSGGLGLSLINHLTEELVFIWLHKIMIEYSKLSLIHTFCGSIKDIQIDNQLREAEKPVLLYVTQPSKSDDQRHLPALHFTIQRICTPVINADIFKHLIITVKNLTVLLEERLLLKLLQFAGFHESENEAERMDESENNQSQKSITETMAYEKRYYFSTLKLCLQQIKLSVLTSSSLPLDLIQVKKKMGLRLIRFEDATIELDPFLRVHPFETAEFLIDSIVEHYKEELKSQAAKILGAVDFLGNPLGLMNDVSDGFSKLIHEGNVGGLFKNVTHGLSDSAAKLSGSLSDGLGLVTMDEKHQKIRKQIRQQSASTGNDHLMAGLKGLGFGLIGGVTSVFTQTYEGAVQEGVQGFFSGLGKGIVGTVAKPAVGFLDFASGAASAVRDTSKGSTYTALTRTRPPRNCVGPGGLLPRYSFQEALGQDFLYNLNNRD</sequence>
<dbReference type="InterPro" id="IPR009060">
    <property type="entry name" value="UBA-like_sf"/>
</dbReference>
<proteinExistence type="predicted"/>
<dbReference type="CDD" id="cd23453">
    <property type="entry name" value="beta-trefoil_Ricin_VPS13D"/>
    <property type="match status" value="1"/>
</dbReference>
<evidence type="ECO:0000313" key="3">
    <source>
        <dbReference type="EMBL" id="KFM78297.1"/>
    </source>
</evidence>
<dbReference type="InterPro" id="IPR026847">
    <property type="entry name" value="VPS13"/>
</dbReference>
<name>A0A087ULQ8_STEMI</name>
<evidence type="ECO:0000313" key="4">
    <source>
        <dbReference type="Proteomes" id="UP000054359"/>
    </source>
</evidence>
<reference evidence="3 4" key="1">
    <citation type="submission" date="2013-11" db="EMBL/GenBank/DDBJ databases">
        <title>Genome sequencing of Stegodyphus mimosarum.</title>
        <authorList>
            <person name="Bechsgaard J."/>
        </authorList>
    </citation>
    <scope>NUCLEOTIDE SEQUENCE [LARGE SCALE GENOMIC DNA]</scope>
</reference>
<dbReference type="Proteomes" id="UP000054359">
    <property type="component" value="Unassembled WGS sequence"/>
</dbReference>
<feature type="region of interest" description="Disordered" evidence="1">
    <location>
        <begin position="358"/>
        <end position="391"/>
    </location>
</feature>
<dbReference type="InterPro" id="IPR015940">
    <property type="entry name" value="UBA"/>
</dbReference>
<organism evidence="3 4">
    <name type="scientific">Stegodyphus mimosarum</name>
    <name type="common">African social velvet spider</name>
    <dbReference type="NCBI Taxonomy" id="407821"/>
    <lineage>
        <taxon>Eukaryota</taxon>
        <taxon>Metazoa</taxon>
        <taxon>Ecdysozoa</taxon>
        <taxon>Arthropoda</taxon>
        <taxon>Chelicerata</taxon>
        <taxon>Arachnida</taxon>
        <taxon>Araneae</taxon>
        <taxon>Araneomorphae</taxon>
        <taxon>Entelegynae</taxon>
        <taxon>Eresoidea</taxon>
        <taxon>Eresidae</taxon>
        <taxon>Stegodyphus</taxon>
    </lineage>
</organism>
<dbReference type="InterPro" id="IPR056747">
    <property type="entry name" value="VPS13-like_M"/>
</dbReference>
<feature type="non-terminal residue" evidence="3">
    <location>
        <position position="2749"/>
    </location>
</feature>
<dbReference type="SUPFAM" id="SSF46934">
    <property type="entry name" value="UBA-like"/>
    <property type="match status" value="1"/>
</dbReference>
<dbReference type="GO" id="GO:0006623">
    <property type="term" value="P:protein targeting to vacuole"/>
    <property type="evidence" value="ECO:0007669"/>
    <property type="project" value="TreeGrafter"/>
</dbReference>
<dbReference type="PROSITE" id="PS50030">
    <property type="entry name" value="UBA"/>
    <property type="match status" value="1"/>
</dbReference>
<evidence type="ECO:0000259" key="2">
    <source>
        <dbReference type="PROSITE" id="PS50030"/>
    </source>
</evidence>
<feature type="region of interest" description="Disordered" evidence="1">
    <location>
        <begin position="2121"/>
        <end position="2141"/>
    </location>
</feature>
<protein>
    <submittedName>
        <fullName evidence="3">Vacuolar protein sorting-associated protein 13D</fullName>
    </submittedName>
</protein>
<dbReference type="OrthoDB" id="272810at2759"/>
<dbReference type="PANTHER" id="PTHR16166:SF141">
    <property type="entry name" value="INTERMEMBRANE LIPID TRANSFER PROTEIN VPS13D"/>
    <property type="match status" value="1"/>
</dbReference>
<dbReference type="InterPro" id="IPR009543">
    <property type="entry name" value="VPS13_VAB"/>
</dbReference>
<dbReference type="GO" id="GO:0045053">
    <property type="term" value="P:protein retention in Golgi apparatus"/>
    <property type="evidence" value="ECO:0007669"/>
    <property type="project" value="TreeGrafter"/>
</dbReference>
<dbReference type="PANTHER" id="PTHR16166">
    <property type="entry name" value="VACUOLAR PROTEIN SORTING-ASSOCIATED PROTEIN VPS13"/>
    <property type="match status" value="1"/>
</dbReference>
<feature type="domain" description="UBA" evidence="2">
    <location>
        <begin position="1174"/>
        <end position="1214"/>
    </location>
</feature>
<accession>A0A087ULQ8</accession>
<keyword evidence="4" id="KW-1185">Reference proteome</keyword>
<dbReference type="Gene3D" id="1.10.8.10">
    <property type="entry name" value="DNA helicase RuvA subunit, C-terminal domain"/>
    <property type="match status" value="1"/>
</dbReference>
<dbReference type="InterPro" id="IPR041969">
    <property type="entry name" value="VP13D_UBA"/>
</dbReference>
<evidence type="ECO:0000256" key="1">
    <source>
        <dbReference type="SAM" id="MobiDB-lite"/>
    </source>
</evidence>
<dbReference type="SMART" id="SM00165">
    <property type="entry name" value="UBA"/>
    <property type="match status" value="1"/>
</dbReference>
<dbReference type="OMA" id="ALWVPYW"/>
<dbReference type="EMBL" id="KK120441">
    <property type="protein sequence ID" value="KFM78297.1"/>
    <property type="molecule type" value="Genomic_DNA"/>
</dbReference>
<dbReference type="Pfam" id="PF25033">
    <property type="entry name" value="VPS13_M"/>
    <property type="match status" value="2"/>
</dbReference>
<dbReference type="STRING" id="407821.A0A087ULQ8"/>
<dbReference type="CDD" id="cd14306">
    <property type="entry name" value="UBA_VP13D"/>
    <property type="match status" value="1"/>
</dbReference>